<feature type="domain" description="N-acetyltransferase" evidence="1">
    <location>
        <begin position="159"/>
        <end position="268"/>
    </location>
</feature>
<organism evidence="2 3">
    <name type="scientific">Wolfiporia cocos (strain MD-104)</name>
    <name type="common">Brown rot fungus</name>
    <dbReference type="NCBI Taxonomy" id="742152"/>
    <lineage>
        <taxon>Eukaryota</taxon>
        <taxon>Fungi</taxon>
        <taxon>Dikarya</taxon>
        <taxon>Basidiomycota</taxon>
        <taxon>Agaricomycotina</taxon>
        <taxon>Agaricomycetes</taxon>
        <taxon>Polyporales</taxon>
        <taxon>Phaeolaceae</taxon>
        <taxon>Wolfiporia</taxon>
    </lineage>
</organism>
<dbReference type="InterPro" id="IPR006855">
    <property type="entry name" value="Vertebrate-like_GNAT_dom"/>
</dbReference>
<dbReference type="EMBL" id="KB468124">
    <property type="protein sequence ID" value="PCH42145.1"/>
    <property type="molecule type" value="Genomic_DNA"/>
</dbReference>
<evidence type="ECO:0000313" key="3">
    <source>
        <dbReference type="Proteomes" id="UP000218811"/>
    </source>
</evidence>
<dbReference type="Pfam" id="PF04768">
    <property type="entry name" value="NAT"/>
    <property type="match status" value="1"/>
</dbReference>
<keyword evidence="3" id="KW-1185">Reference proteome</keyword>
<dbReference type="STRING" id="742152.A0A2H3JKU1"/>
<protein>
    <recommendedName>
        <fullName evidence="1">N-acetyltransferase domain-containing protein</fullName>
    </recommendedName>
</protein>
<dbReference type="UniPathway" id="UPA00068"/>
<reference evidence="2 3" key="1">
    <citation type="journal article" date="2012" name="Science">
        <title>The Paleozoic origin of enzymatic lignin decomposition reconstructed from 31 fungal genomes.</title>
        <authorList>
            <person name="Floudas D."/>
            <person name="Binder M."/>
            <person name="Riley R."/>
            <person name="Barry K."/>
            <person name="Blanchette R.A."/>
            <person name="Henrissat B."/>
            <person name="Martinez A.T."/>
            <person name="Otillar R."/>
            <person name="Spatafora J.W."/>
            <person name="Yadav J.S."/>
            <person name="Aerts A."/>
            <person name="Benoit I."/>
            <person name="Boyd A."/>
            <person name="Carlson A."/>
            <person name="Copeland A."/>
            <person name="Coutinho P.M."/>
            <person name="de Vries R.P."/>
            <person name="Ferreira P."/>
            <person name="Findley K."/>
            <person name="Foster B."/>
            <person name="Gaskell J."/>
            <person name="Glotzer D."/>
            <person name="Gorecki P."/>
            <person name="Heitman J."/>
            <person name="Hesse C."/>
            <person name="Hori C."/>
            <person name="Igarashi K."/>
            <person name="Jurgens J.A."/>
            <person name="Kallen N."/>
            <person name="Kersten P."/>
            <person name="Kohler A."/>
            <person name="Kuees U."/>
            <person name="Kumar T.K.A."/>
            <person name="Kuo A."/>
            <person name="LaButti K."/>
            <person name="Larrondo L.F."/>
            <person name="Lindquist E."/>
            <person name="Ling A."/>
            <person name="Lombard V."/>
            <person name="Lucas S."/>
            <person name="Lundell T."/>
            <person name="Martin R."/>
            <person name="McLaughlin D.J."/>
            <person name="Morgenstern I."/>
            <person name="Morin E."/>
            <person name="Murat C."/>
            <person name="Nagy L.G."/>
            <person name="Nolan M."/>
            <person name="Ohm R.A."/>
            <person name="Patyshakuliyeva A."/>
            <person name="Rokas A."/>
            <person name="Ruiz-Duenas F.J."/>
            <person name="Sabat G."/>
            <person name="Salamov A."/>
            <person name="Samejima M."/>
            <person name="Schmutz J."/>
            <person name="Slot J.C."/>
            <person name="St John F."/>
            <person name="Stenlid J."/>
            <person name="Sun H."/>
            <person name="Sun S."/>
            <person name="Syed K."/>
            <person name="Tsang A."/>
            <person name="Wiebenga A."/>
            <person name="Young D."/>
            <person name="Pisabarro A."/>
            <person name="Eastwood D.C."/>
            <person name="Martin F."/>
            <person name="Cullen D."/>
            <person name="Grigoriev I.V."/>
            <person name="Hibbett D.S."/>
        </authorList>
    </citation>
    <scope>NUCLEOTIDE SEQUENCE [LARGE SCALE GENOMIC DNA]</scope>
    <source>
        <strain evidence="2 3">MD-104</strain>
    </source>
</reference>
<evidence type="ECO:0000313" key="2">
    <source>
        <dbReference type="EMBL" id="PCH42145.1"/>
    </source>
</evidence>
<proteinExistence type="predicted"/>
<name>A0A2H3JKU1_WOLCO</name>
<dbReference type="GO" id="GO:0006526">
    <property type="term" value="P:L-arginine biosynthetic process"/>
    <property type="evidence" value="ECO:0007669"/>
    <property type="project" value="UniProtKB-UniPathway"/>
</dbReference>
<dbReference type="Gene3D" id="3.40.630.30">
    <property type="match status" value="1"/>
</dbReference>
<accession>A0A2H3JKU1</accession>
<dbReference type="OrthoDB" id="3269006at2759"/>
<evidence type="ECO:0000259" key="1">
    <source>
        <dbReference type="PROSITE" id="PS51731"/>
    </source>
</evidence>
<sequence>MPVTTPVTTVAAPALARLGSDAFMVVSCTLLPSLRSPRQSPVAVADALPSSLSTRQTSSSPCSAAHARSQALACRRAHAAKDERVVRALSRSTPFLASTVSCKPPYSCTPLTSPLAGTRAEVRDANLELKSSIQPSAIGCSISPGLRSIHTFKDSAHRTFVARLGIVKNANSIFWWSGVYEKVDSSAAPAHGAAADGASDGLKWTPYTIYGGEPLDVVAIVSRLDGEMPVTTKLLASCSGVMNGIVDSVFNEIKKDHRRLFWTEGCWK</sequence>
<gene>
    <name evidence="2" type="ORF">WOLCODRAFT_152182</name>
</gene>
<dbReference type="Proteomes" id="UP000218811">
    <property type="component" value="Unassembled WGS sequence"/>
</dbReference>
<dbReference type="AlphaFoldDB" id="A0A2H3JKU1"/>
<dbReference type="PROSITE" id="PS51731">
    <property type="entry name" value="GNAT_NAGS"/>
    <property type="match status" value="1"/>
</dbReference>